<keyword evidence="11" id="KW-1185">Reference proteome</keyword>
<accession>A0A261SBN5</accession>
<dbReference type="OrthoDB" id="9805754at2"/>
<proteinExistence type="inferred from homology"/>
<comment type="pathway">
    <text evidence="4 7">Amino-acid biosynthesis; L-proline biosynthesis; L-proline from L-glutamate 5-semialdehyde: step 1/1.</text>
</comment>
<feature type="binding site" evidence="6">
    <location>
        <begin position="16"/>
        <end position="21"/>
    </location>
    <ligand>
        <name>NADP(+)</name>
        <dbReference type="ChEBI" id="CHEBI:58349"/>
    </ligand>
</feature>
<feature type="domain" description="Pyrroline-5-carboxylate reductase catalytic N-terminal" evidence="8">
    <location>
        <begin position="12"/>
        <end position="105"/>
    </location>
</feature>
<dbReference type="RefSeq" id="WP_094853473.1">
    <property type="nucleotide sequence ID" value="NZ_NEVM01000002.1"/>
</dbReference>
<dbReference type="PANTHER" id="PTHR11645:SF0">
    <property type="entry name" value="PYRROLINE-5-CARBOXYLATE REDUCTASE 3"/>
    <property type="match status" value="1"/>
</dbReference>
<dbReference type="GO" id="GO:0005737">
    <property type="term" value="C:cytoplasm"/>
    <property type="evidence" value="ECO:0007669"/>
    <property type="project" value="UniProtKB-SubCell"/>
</dbReference>
<keyword evidence="4" id="KW-0963">Cytoplasm</keyword>
<evidence type="ECO:0000313" key="10">
    <source>
        <dbReference type="EMBL" id="OZI34481.1"/>
    </source>
</evidence>
<evidence type="ECO:0000256" key="6">
    <source>
        <dbReference type="PIRSR" id="PIRSR000193-1"/>
    </source>
</evidence>
<dbReference type="InterPro" id="IPR036291">
    <property type="entry name" value="NAD(P)-bd_dom_sf"/>
</dbReference>
<keyword evidence="3 4" id="KW-0560">Oxidoreductase</keyword>
<comment type="catalytic activity">
    <reaction evidence="4 7">
        <text>L-proline + NADP(+) = (S)-1-pyrroline-5-carboxylate + NADPH + 2 H(+)</text>
        <dbReference type="Rhea" id="RHEA:14109"/>
        <dbReference type="ChEBI" id="CHEBI:15378"/>
        <dbReference type="ChEBI" id="CHEBI:17388"/>
        <dbReference type="ChEBI" id="CHEBI:57783"/>
        <dbReference type="ChEBI" id="CHEBI:58349"/>
        <dbReference type="ChEBI" id="CHEBI:60039"/>
        <dbReference type="EC" id="1.5.1.2"/>
    </reaction>
</comment>
<evidence type="ECO:0000256" key="4">
    <source>
        <dbReference type="HAMAP-Rule" id="MF_01925"/>
    </source>
</evidence>
<sequence length="283" mass="29304">MDTHITPDSRLRVAFIGAGNMATALATGMAGRLCPAGQIHAVDLNPDSHAAWQARGATTATAPDETLSQCNVWFFAVKPQYMRDAVRACQPWLRPGTLVVSVAAGLRGDVLAAWLGQDGQPYDKIVRCMPNTPALVGAGVTGMLALAGVGAADRELAQTMLSSVGHVVWVDDDAAIDAVTALSGSGPAYVFRFLEALIAGGVAVGLDEEQAKALALGTFEGAAKLARESADSPSVLRERVTSKGGTTAAALKVFDDGDLMGLVARAMAAAAQRSRELAQEFGK</sequence>
<evidence type="ECO:0000256" key="2">
    <source>
        <dbReference type="ARBA" id="ARBA00022857"/>
    </source>
</evidence>
<comment type="caution">
    <text evidence="10">The sequence shown here is derived from an EMBL/GenBank/DDBJ whole genome shotgun (WGS) entry which is preliminary data.</text>
</comment>
<dbReference type="UniPathway" id="UPA00098">
    <property type="reaction ID" value="UER00361"/>
</dbReference>
<dbReference type="FunFam" id="1.10.3730.10:FF:000001">
    <property type="entry name" value="Pyrroline-5-carboxylate reductase"/>
    <property type="match status" value="1"/>
</dbReference>
<dbReference type="Pfam" id="PF03807">
    <property type="entry name" value="F420_oxidored"/>
    <property type="match status" value="1"/>
</dbReference>
<dbReference type="PROSITE" id="PS00521">
    <property type="entry name" value="P5CR"/>
    <property type="match status" value="1"/>
</dbReference>
<dbReference type="Gene3D" id="1.10.3730.10">
    <property type="entry name" value="ProC C-terminal domain-like"/>
    <property type="match status" value="1"/>
</dbReference>
<dbReference type="HAMAP" id="MF_01925">
    <property type="entry name" value="P5C_reductase"/>
    <property type="match status" value="1"/>
</dbReference>
<dbReference type="NCBIfam" id="TIGR00112">
    <property type="entry name" value="proC"/>
    <property type="match status" value="1"/>
</dbReference>
<name>A0A261SBN5_9BORD</name>
<dbReference type="EC" id="1.5.1.2" evidence="4 5"/>
<keyword evidence="4 7" id="KW-0641">Proline biosynthesis</keyword>
<dbReference type="EMBL" id="NEVM01000002">
    <property type="protein sequence ID" value="OZI34481.1"/>
    <property type="molecule type" value="Genomic_DNA"/>
</dbReference>
<dbReference type="GO" id="GO:0004735">
    <property type="term" value="F:pyrroline-5-carboxylate reductase activity"/>
    <property type="evidence" value="ECO:0007669"/>
    <property type="project" value="UniProtKB-UniRule"/>
</dbReference>
<dbReference type="InterPro" id="IPR028939">
    <property type="entry name" value="P5C_Rdtase_cat_N"/>
</dbReference>
<evidence type="ECO:0000313" key="11">
    <source>
        <dbReference type="Proteomes" id="UP000216020"/>
    </source>
</evidence>
<dbReference type="InterPro" id="IPR000304">
    <property type="entry name" value="Pyrroline-COOH_reductase"/>
</dbReference>
<evidence type="ECO:0000256" key="1">
    <source>
        <dbReference type="ARBA" id="ARBA00005525"/>
    </source>
</evidence>
<keyword evidence="4 7" id="KW-0028">Amino-acid biosynthesis</keyword>
<gene>
    <name evidence="4" type="primary">proC</name>
    <name evidence="10" type="ORF">CAL29_13300</name>
</gene>
<evidence type="ECO:0000256" key="7">
    <source>
        <dbReference type="RuleBase" id="RU003903"/>
    </source>
</evidence>
<feature type="domain" description="Pyrroline-5-carboxylate reductase dimerisation" evidence="9">
    <location>
        <begin position="175"/>
        <end position="277"/>
    </location>
</feature>
<comment type="similarity">
    <text evidence="1 4 7">Belongs to the pyrroline-5-carboxylate reductase family.</text>
</comment>
<dbReference type="GO" id="GO:0055129">
    <property type="term" value="P:L-proline biosynthetic process"/>
    <property type="evidence" value="ECO:0007669"/>
    <property type="project" value="UniProtKB-UniRule"/>
</dbReference>
<dbReference type="PANTHER" id="PTHR11645">
    <property type="entry name" value="PYRROLINE-5-CARBOXYLATE REDUCTASE"/>
    <property type="match status" value="1"/>
</dbReference>
<feature type="binding site" evidence="6">
    <location>
        <begin position="76"/>
        <end position="79"/>
    </location>
    <ligand>
        <name>NADP(+)</name>
        <dbReference type="ChEBI" id="CHEBI:58349"/>
    </ligand>
</feature>
<evidence type="ECO:0000259" key="9">
    <source>
        <dbReference type="Pfam" id="PF14748"/>
    </source>
</evidence>
<evidence type="ECO:0000259" key="8">
    <source>
        <dbReference type="Pfam" id="PF03807"/>
    </source>
</evidence>
<dbReference type="SUPFAM" id="SSF51735">
    <property type="entry name" value="NAD(P)-binding Rossmann-fold domains"/>
    <property type="match status" value="1"/>
</dbReference>
<dbReference type="AlphaFoldDB" id="A0A261SBN5"/>
<dbReference type="SUPFAM" id="SSF48179">
    <property type="entry name" value="6-phosphogluconate dehydrogenase C-terminal domain-like"/>
    <property type="match status" value="1"/>
</dbReference>
<comment type="function">
    <text evidence="4">Catalyzes the reduction of 1-pyrroline-5-carboxylate (PCA) to L-proline.</text>
</comment>
<dbReference type="InterPro" id="IPR029036">
    <property type="entry name" value="P5CR_dimer"/>
</dbReference>
<protein>
    <recommendedName>
        <fullName evidence="4 5">Pyrroline-5-carboxylate reductase</fullName>
        <shortName evidence="4">P5C reductase</shortName>
        <shortName evidence="4">P5CR</shortName>
        <ecNumber evidence="4 5">1.5.1.2</ecNumber>
    </recommendedName>
    <alternativeName>
        <fullName evidence="4">PCA reductase</fullName>
    </alternativeName>
</protein>
<organism evidence="10 11">
    <name type="scientific">Bordetella genomosp. 10</name>
    <dbReference type="NCBI Taxonomy" id="1416804"/>
    <lineage>
        <taxon>Bacteria</taxon>
        <taxon>Pseudomonadati</taxon>
        <taxon>Pseudomonadota</taxon>
        <taxon>Betaproteobacteria</taxon>
        <taxon>Burkholderiales</taxon>
        <taxon>Alcaligenaceae</taxon>
        <taxon>Bordetella</taxon>
    </lineage>
</organism>
<dbReference type="InterPro" id="IPR008927">
    <property type="entry name" value="6-PGluconate_DH-like_C_sf"/>
</dbReference>
<evidence type="ECO:0000256" key="5">
    <source>
        <dbReference type="NCBIfam" id="TIGR00112"/>
    </source>
</evidence>
<dbReference type="PIRSF" id="PIRSF000193">
    <property type="entry name" value="Pyrrol-5-carb_rd"/>
    <property type="match status" value="1"/>
</dbReference>
<evidence type="ECO:0000256" key="3">
    <source>
        <dbReference type="ARBA" id="ARBA00023002"/>
    </source>
</evidence>
<dbReference type="Pfam" id="PF14748">
    <property type="entry name" value="P5CR_dimer"/>
    <property type="match status" value="1"/>
</dbReference>
<dbReference type="InterPro" id="IPR053790">
    <property type="entry name" value="P5CR-like_CS"/>
</dbReference>
<dbReference type="Gene3D" id="3.40.50.720">
    <property type="entry name" value="NAD(P)-binding Rossmann-like Domain"/>
    <property type="match status" value="1"/>
</dbReference>
<comment type="catalytic activity">
    <reaction evidence="4">
        <text>L-proline + NAD(+) = (S)-1-pyrroline-5-carboxylate + NADH + 2 H(+)</text>
        <dbReference type="Rhea" id="RHEA:14105"/>
        <dbReference type="ChEBI" id="CHEBI:15378"/>
        <dbReference type="ChEBI" id="CHEBI:17388"/>
        <dbReference type="ChEBI" id="CHEBI:57540"/>
        <dbReference type="ChEBI" id="CHEBI:57945"/>
        <dbReference type="ChEBI" id="CHEBI:60039"/>
        <dbReference type="EC" id="1.5.1.2"/>
    </reaction>
</comment>
<keyword evidence="2 4" id="KW-0521">NADP</keyword>
<dbReference type="Proteomes" id="UP000216020">
    <property type="component" value="Unassembled WGS sequence"/>
</dbReference>
<reference evidence="11" key="1">
    <citation type="submission" date="2017-05" db="EMBL/GenBank/DDBJ databases">
        <title>Complete and WGS of Bordetella genogroups.</title>
        <authorList>
            <person name="Spilker T."/>
            <person name="Lipuma J."/>
        </authorList>
    </citation>
    <scope>NUCLEOTIDE SEQUENCE [LARGE SCALE GENOMIC DNA]</scope>
    <source>
        <strain evidence="11">AU16122</strain>
    </source>
</reference>
<comment type="subcellular location">
    <subcellularLocation>
        <location evidence="4">Cytoplasm</location>
    </subcellularLocation>
</comment>